<proteinExistence type="predicted"/>
<sequence>MVGQQSQENSINNSKTLEGFYDLSQMEMPTKLYLLDNNLFHYYAIFGSVDLEVYGTYSIEGNEIKLQPNKELVQPYILYARHNNQLKDSISINYISPEHHREKVFFKVDQEWVTNPEVTGSFEEVSIKFKSKTIKDIKVNLTASQLRETPAFNTVELYSGEVSEGYNEFIMDNNRFYYMRKRLAKTPLVLEGDIIISDGKKRLQEPLHESDKEAITKYITKGGIFPDTTINRGNEFYKIDLKKEDSKPLLHLLKNGEIKEEY</sequence>
<organism evidence="1 2">
    <name type="scientific">Maribacter aquivivus</name>
    <dbReference type="NCBI Taxonomy" id="228958"/>
    <lineage>
        <taxon>Bacteria</taxon>
        <taxon>Pseudomonadati</taxon>
        <taxon>Bacteroidota</taxon>
        <taxon>Flavobacteriia</taxon>
        <taxon>Flavobacteriales</taxon>
        <taxon>Flavobacteriaceae</taxon>
        <taxon>Maribacter</taxon>
    </lineage>
</organism>
<dbReference type="AlphaFoldDB" id="A0A1M6NHK1"/>
<dbReference type="Proteomes" id="UP000184314">
    <property type="component" value="Unassembled WGS sequence"/>
</dbReference>
<dbReference type="EMBL" id="FQZX01000001">
    <property type="protein sequence ID" value="SHJ95113.1"/>
    <property type="molecule type" value="Genomic_DNA"/>
</dbReference>
<reference evidence="2" key="1">
    <citation type="submission" date="2016-11" db="EMBL/GenBank/DDBJ databases">
        <authorList>
            <person name="Varghese N."/>
            <person name="Submissions S."/>
        </authorList>
    </citation>
    <scope>NUCLEOTIDE SEQUENCE [LARGE SCALE GENOMIC DNA]</scope>
    <source>
        <strain evidence="2">DSM 16478</strain>
    </source>
</reference>
<dbReference type="STRING" id="228958.SAMN04488007_2056"/>
<protein>
    <submittedName>
        <fullName evidence="1">Uncharacterized protein</fullName>
    </submittedName>
</protein>
<accession>A0A1M6NHK1</accession>
<name>A0A1M6NHK1_9FLAO</name>
<evidence type="ECO:0000313" key="2">
    <source>
        <dbReference type="Proteomes" id="UP000184314"/>
    </source>
</evidence>
<gene>
    <name evidence="1" type="ORF">SAMN04488007_2056</name>
</gene>
<evidence type="ECO:0000313" key="1">
    <source>
        <dbReference type="EMBL" id="SHJ95113.1"/>
    </source>
</evidence>
<keyword evidence="2" id="KW-1185">Reference proteome</keyword>